<dbReference type="InterPro" id="IPR009075">
    <property type="entry name" value="AcylCo_DH/oxidase_C"/>
</dbReference>
<dbReference type="InterPro" id="IPR036250">
    <property type="entry name" value="AcylCo_DH-like_C"/>
</dbReference>
<dbReference type="InterPro" id="IPR006091">
    <property type="entry name" value="Acyl-CoA_Oxase/DH_mid-dom"/>
</dbReference>
<dbReference type="InterPro" id="IPR006089">
    <property type="entry name" value="Acyl-CoA_DH_CS"/>
</dbReference>
<accession>A0A0N4ZM18</accession>
<protein>
    <submittedName>
        <fullName evidence="11">Acyl-CoA dehydrogenase</fullName>
    </submittedName>
</protein>
<keyword evidence="5 6" id="KW-0560">Oxidoreductase</keyword>
<evidence type="ECO:0000313" key="10">
    <source>
        <dbReference type="Proteomes" id="UP000038045"/>
    </source>
</evidence>
<dbReference type="Proteomes" id="UP000038045">
    <property type="component" value="Unplaced"/>
</dbReference>
<dbReference type="Gene3D" id="1.10.540.10">
    <property type="entry name" value="Acyl-CoA dehydrogenase/oxidase, N-terminal domain"/>
    <property type="match status" value="1"/>
</dbReference>
<keyword evidence="4 6" id="KW-0274">FAD</keyword>
<dbReference type="Gene3D" id="2.40.110.10">
    <property type="entry name" value="Butyryl-CoA Dehydrogenase, subunit A, domain 2"/>
    <property type="match status" value="1"/>
</dbReference>
<evidence type="ECO:0000256" key="1">
    <source>
        <dbReference type="ARBA" id="ARBA00001974"/>
    </source>
</evidence>
<evidence type="ECO:0000256" key="4">
    <source>
        <dbReference type="ARBA" id="ARBA00022827"/>
    </source>
</evidence>
<keyword evidence="3 6" id="KW-0285">Flavoprotein</keyword>
<feature type="domain" description="Acyl-CoA dehydrogenase/oxidase N-terminal" evidence="9">
    <location>
        <begin position="28"/>
        <end position="137"/>
    </location>
</feature>
<evidence type="ECO:0000259" key="8">
    <source>
        <dbReference type="Pfam" id="PF02770"/>
    </source>
</evidence>
<comment type="similarity">
    <text evidence="2 6">Belongs to the acyl-CoA dehydrogenase family.</text>
</comment>
<dbReference type="FunFam" id="1.20.140.10:FF:000011">
    <property type="entry name" value="Medium-chain specific acyl-CoA dehydrogenase, mitochondrial"/>
    <property type="match status" value="1"/>
</dbReference>
<dbReference type="PROSITE" id="PS00072">
    <property type="entry name" value="ACYL_COA_DH_1"/>
    <property type="match status" value="1"/>
</dbReference>
<dbReference type="InterPro" id="IPR046373">
    <property type="entry name" value="Acyl-CoA_Oxase/DH_mid-dom_sf"/>
</dbReference>
<dbReference type="SUPFAM" id="SSF47203">
    <property type="entry name" value="Acyl-CoA dehydrogenase C-terminal domain-like"/>
    <property type="match status" value="1"/>
</dbReference>
<dbReference type="SUPFAM" id="SSF56645">
    <property type="entry name" value="Acyl-CoA dehydrogenase NM domain-like"/>
    <property type="match status" value="1"/>
</dbReference>
<keyword evidence="10" id="KW-1185">Reference proteome</keyword>
<evidence type="ECO:0000313" key="11">
    <source>
        <dbReference type="WBParaSite" id="PTRK_0000958000.1"/>
    </source>
</evidence>
<feature type="domain" description="Acyl-CoA dehydrogenase/oxidase C-terminal" evidence="7">
    <location>
        <begin position="253"/>
        <end position="397"/>
    </location>
</feature>
<sequence length="408" mass="44438">MLTNFKNSVNTYKRLCSSLNQGLTFDFTKEQLKIKESSFKFAKEEIIPVATEYDKSTKFPWDVIKKAHQAKLINSIVPKQYGGVGLDSVSEVIIAENLAYGCTGVSISFFINALAATPLIVAGSENIKKKYLSLLAEEPIVVSYAVTEASAGSDVAGIRTRCEKKGDEYILNGSKMWISNAGHAKWIYVLARSDSNPKVSAGKAFTSFVVDADTPGITIGRKEINMGLRCADTRGITFEDVRIPASQVVGAPGEGFKVTMKAFDKTRPFVSAGANGIAARAIDEASKYVLERGLSYIQNISSTLADMATNLEIARLITYKAAKCIDDNHPESIYSSMAKCIAADTANQAVANAVEIMGIDGLSKKYPVEKLMRDAKIFQIFGGTSEIQKMIISRQILKKMENSGSLFY</sequence>
<dbReference type="PANTHER" id="PTHR43884:SF12">
    <property type="entry name" value="ISOVALERYL-COA DEHYDROGENASE, MITOCHONDRIAL-RELATED"/>
    <property type="match status" value="1"/>
</dbReference>
<dbReference type="InterPro" id="IPR013786">
    <property type="entry name" value="AcylCoA_DH/ox_N"/>
</dbReference>
<dbReference type="Pfam" id="PF02770">
    <property type="entry name" value="Acyl-CoA_dh_M"/>
    <property type="match status" value="1"/>
</dbReference>
<evidence type="ECO:0000259" key="7">
    <source>
        <dbReference type="Pfam" id="PF00441"/>
    </source>
</evidence>
<dbReference type="FunFam" id="2.40.110.10:FF:000001">
    <property type="entry name" value="Acyl-CoA dehydrogenase, mitochondrial"/>
    <property type="match status" value="1"/>
</dbReference>
<dbReference type="GO" id="GO:0003995">
    <property type="term" value="F:acyl-CoA dehydrogenase activity"/>
    <property type="evidence" value="ECO:0007669"/>
    <property type="project" value="InterPro"/>
</dbReference>
<dbReference type="AlphaFoldDB" id="A0A0N4ZM18"/>
<evidence type="ECO:0000256" key="6">
    <source>
        <dbReference type="RuleBase" id="RU362125"/>
    </source>
</evidence>
<dbReference type="InterPro" id="IPR009100">
    <property type="entry name" value="AcylCoA_DH/oxidase_NM_dom_sf"/>
</dbReference>
<dbReference type="InterPro" id="IPR037069">
    <property type="entry name" value="AcylCoA_DH/ox_N_sf"/>
</dbReference>
<dbReference type="GO" id="GO:0050660">
    <property type="term" value="F:flavin adenine dinucleotide binding"/>
    <property type="evidence" value="ECO:0007669"/>
    <property type="project" value="InterPro"/>
</dbReference>
<comment type="cofactor">
    <cofactor evidence="1 6">
        <name>FAD</name>
        <dbReference type="ChEBI" id="CHEBI:57692"/>
    </cofactor>
</comment>
<feature type="domain" description="Acyl-CoA oxidase/dehydrogenase middle" evidence="8">
    <location>
        <begin position="144"/>
        <end position="241"/>
    </location>
</feature>
<dbReference type="PANTHER" id="PTHR43884">
    <property type="entry name" value="ACYL-COA DEHYDROGENASE"/>
    <property type="match status" value="1"/>
</dbReference>
<dbReference type="Gene3D" id="1.20.140.10">
    <property type="entry name" value="Butyryl-CoA Dehydrogenase, subunit A, domain 3"/>
    <property type="match status" value="1"/>
</dbReference>
<reference evidence="11" key="1">
    <citation type="submission" date="2017-02" db="UniProtKB">
        <authorList>
            <consortium name="WormBaseParasite"/>
        </authorList>
    </citation>
    <scope>IDENTIFICATION</scope>
</reference>
<dbReference type="WBParaSite" id="PTRK_0000958000.1">
    <property type="protein sequence ID" value="PTRK_0000958000.1"/>
    <property type="gene ID" value="PTRK_0000958000"/>
</dbReference>
<organism evidence="10 11">
    <name type="scientific">Parastrongyloides trichosuri</name>
    <name type="common">Possum-specific nematode worm</name>
    <dbReference type="NCBI Taxonomy" id="131310"/>
    <lineage>
        <taxon>Eukaryota</taxon>
        <taxon>Metazoa</taxon>
        <taxon>Ecdysozoa</taxon>
        <taxon>Nematoda</taxon>
        <taxon>Chromadorea</taxon>
        <taxon>Rhabditida</taxon>
        <taxon>Tylenchina</taxon>
        <taxon>Panagrolaimomorpha</taxon>
        <taxon>Strongyloidoidea</taxon>
        <taxon>Strongyloididae</taxon>
        <taxon>Parastrongyloides</taxon>
    </lineage>
</organism>
<evidence type="ECO:0000256" key="5">
    <source>
        <dbReference type="ARBA" id="ARBA00023002"/>
    </source>
</evidence>
<evidence type="ECO:0000256" key="3">
    <source>
        <dbReference type="ARBA" id="ARBA00022630"/>
    </source>
</evidence>
<dbReference type="PIRSF" id="PIRSF016578">
    <property type="entry name" value="HsaA"/>
    <property type="match status" value="1"/>
</dbReference>
<evidence type="ECO:0000256" key="2">
    <source>
        <dbReference type="ARBA" id="ARBA00009347"/>
    </source>
</evidence>
<proteinExistence type="inferred from homology"/>
<dbReference type="Pfam" id="PF00441">
    <property type="entry name" value="Acyl-CoA_dh_1"/>
    <property type="match status" value="1"/>
</dbReference>
<dbReference type="FunFam" id="1.10.540.10:FF:000026">
    <property type="entry name" value="Acyl-CoA dehydrogenase medium chain"/>
    <property type="match status" value="1"/>
</dbReference>
<name>A0A0N4ZM18_PARTI</name>
<evidence type="ECO:0000259" key="9">
    <source>
        <dbReference type="Pfam" id="PF02771"/>
    </source>
</evidence>
<dbReference type="Pfam" id="PF02771">
    <property type="entry name" value="Acyl-CoA_dh_N"/>
    <property type="match status" value="1"/>
</dbReference>
<dbReference type="STRING" id="131310.A0A0N4ZM18"/>